<dbReference type="Pfam" id="PF14111">
    <property type="entry name" value="DUF4283"/>
    <property type="match status" value="1"/>
</dbReference>
<protein>
    <recommendedName>
        <fullName evidence="1">DUF4283 domain-containing protein</fullName>
    </recommendedName>
</protein>
<evidence type="ECO:0000313" key="2">
    <source>
        <dbReference type="EMBL" id="KRH75550.1"/>
    </source>
</evidence>
<sequence>MGNGGSSKEPPNSGGGGKRRVSFKDLMIGNKAPVALRQKTMVHILDSVFEGLCVAWQDALMVVKILGKNFGFNVMKDKLSRIWKLVAGFDMLDIGNNFYMVKFDTEADKVKVMTEDPWMIFDHYVTVQT</sequence>
<reference evidence="3" key="2">
    <citation type="submission" date="2018-02" db="UniProtKB">
        <authorList>
            <consortium name="EnsemblPlants"/>
        </authorList>
    </citation>
    <scope>IDENTIFICATION</scope>
    <source>
        <strain evidence="3">Williams 82</strain>
    </source>
</reference>
<name>A0A0R0L8Y3_SOYBN</name>
<organism evidence="2">
    <name type="scientific">Glycine max</name>
    <name type="common">Soybean</name>
    <name type="synonym">Glycine hispida</name>
    <dbReference type="NCBI Taxonomy" id="3847"/>
    <lineage>
        <taxon>Eukaryota</taxon>
        <taxon>Viridiplantae</taxon>
        <taxon>Streptophyta</taxon>
        <taxon>Embryophyta</taxon>
        <taxon>Tracheophyta</taxon>
        <taxon>Spermatophyta</taxon>
        <taxon>Magnoliopsida</taxon>
        <taxon>eudicotyledons</taxon>
        <taxon>Gunneridae</taxon>
        <taxon>Pentapetalae</taxon>
        <taxon>rosids</taxon>
        <taxon>fabids</taxon>
        <taxon>Fabales</taxon>
        <taxon>Fabaceae</taxon>
        <taxon>Papilionoideae</taxon>
        <taxon>50 kb inversion clade</taxon>
        <taxon>NPAAA clade</taxon>
        <taxon>indigoferoid/millettioid clade</taxon>
        <taxon>Phaseoleae</taxon>
        <taxon>Glycine</taxon>
        <taxon>Glycine subgen. Soja</taxon>
    </lineage>
</organism>
<dbReference type="AlphaFoldDB" id="A0A0R0L8Y3"/>
<accession>A0A0R0L8Y3</accession>
<reference evidence="2 3" key="1">
    <citation type="journal article" date="2010" name="Nature">
        <title>Genome sequence of the palaeopolyploid soybean.</title>
        <authorList>
            <person name="Schmutz J."/>
            <person name="Cannon S.B."/>
            <person name="Schlueter J."/>
            <person name="Ma J."/>
            <person name="Mitros T."/>
            <person name="Nelson W."/>
            <person name="Hyten D.L."/>
            <person name="Song Q."/>
            <person name="Thelen J.J."/>
            <person name="Cheng J."/>
            <person name="Xu D."/>
            <person name="Hellsten U."/>
            <person name="May G.D."/>
            <person name="Yu Y."/>
            <person name="Sakurai T."/>
            <person name="Umezawa T."/>
            <person name="Bhattacharyya M.K."/>
            <person name="Sandhu D."/>
            <person name="Valliyodan B."/>
            <person name="Lindquist E."/>
            <person name="Peto M."/>
            <person name="Grant D."/>
            <person name="Shu S."/>
            <person name="Goodstein D."/>
            <person name="Barry K."/>
            <person name="Futrell-Griggs M."/>
            <person name="Abernathy B."/>
            <person name="Du J."/>
            <person name="Tian Z."/>
            <person name="Zhu L."/>
            <person name="Gill N."/>
            <person name="Joshi T."/>
            <person name="Libault M."/>
            <person name="Sethuraman A."/>
            <person name="Zhang X.-C."/>
            <person name="Shinozaki K."/>
            <person name="Nguyen H.T."/>
            <person name="Wing R.A."/>
            <person name="Cregan P."/>
            <person name="Specht J."/>
            <person name="Grimwood J."/>
            <person name="Rokhsar D."/>
            <person name="Stacey G."/>
            <person name="Shoemaker R.C."/>
            <person name="Jackson S.A."/>
        </authorList>
    </citation>
    <scope>NUCLEOTIDE SEQUENCE</scope>
    <source>
        <strain evidence="3">cv. Williams 82</strain>
        <tissue evidence="2">Callus</tissue>
    </source>
</reference>
<keyword evidence="4" id="KW-1185">Reference proteome</keyword>
<evidence type="ECO:0000313" key="4">
    <source>
        <dbReference type="Proteomes" id="UP000008827"/>
    </source>
</evidence>
<dbReference type="EnsemblPlants" id="KRH75550">
    <property type="protein sequence ID" value="KRH75550"/>
    <property type="gene ID" value="GLYMA_01G092000"/>
</dbReference>
<dbReference type="PANTHER" id="PTHR31286:SF171">
    <property type="entry name" value="CCHC-TYPE DOMAIN-CONTAINING PROTEIN"/>
    <property type="match status" value="1"/>
</dbReference>
<evidence type="ECO:0000259" key="1">
    <source>
        <dbReference type="Pfam" id="PF14111"/>
    </source>
</evidence>
<feature type="domain" description="DUF4283" evidence="1">
    <location>
        <begin position="56"/>
        <end position="128"/>
    </location>
</feature>
<gene>
    <name evidence="2" type="ORF">GLYMA_01G092000</name>
</gene>
<evidence type="ECO:0000313" key="3">
    <source>
        <dbReference type="EnsemblPlants" id="KRH75550"/>
    </source>
</evidence>
<dbReference type="InterPro" id="IPR040256">
    <property type="entry name" value="At4g02000-like"/>
</dbReference>
<dbReference type="Proteomes" id="UP000008827">
    <property type="component" value="Chromosome 1"/>
</dbReference>
<dbReference type="InParanoid" id="A0A0R0L8Y3"/>
<dbReference type="InterPro" id="IPR025558">
    <property type="entry name" value="DUF4283"/>
</dbReference>
<dbReference type="PANTHER" id="PTHR31286">
    <property type="entry name" value="GLYCINE-RICH CELL WALL STRUCTURAL PROTEIN 1.8-LIKE"/>
    <property type="match status" value="1"/>
</dbReference>
<dbReference type="EMBL" id="CM000834">
    <property type="protein sequence ID" value="KRH75550.1"/>
    <property type="molecule type" value="Genomic_DNA"/>
</dbReference>
<dbReference type="Gramene" id="KRH75550">
    <property type="protein sequence ID" value="KRH75550"/>
    <property type="gene ID" value="GLYMA_01G092000"/>
</dbReference>
<proteinExistence type="predicted"/>
<reference evidence="2" key="3">
    <citation type="submission" date="2018-07" db="EMBL/GenBank/DDBJ databases">
        <title>WGS assembly of Glycine max.</title>
        <authorList>
            <person name="Schmutz J."/>
            <person name="Cannon S."/>
            <person name="Schlueter J."/>
            <person name="Ma J."/>
            <person name="Mitros T."/>
            <person name="Nelson W."/>
            <person name="Hyten D."/>
            <person name="Song Q."/>
            <person name="Thelen J."/>
            <person name="Cheng J."/>
            <person name="Xu D."/>
            <person name="Hellsten U."/>
            <person name="May G."/>
            <person name="Yu Y."/>
            <person name="Sakurai T."/>
            <person name="Umezawa T."/>
            <person name="Bhattacharyya M."/>
            <person name="Sandhu D."/>
            <person name="Valliyodan B."/>
            <person name="Lindquist E."/>
            <person name="Peto M."/>
            <person name="Grant D."/>
            <person name="Shu S."/>
            <person name="Goodstein D."/>
            <person name="Barry K."/>
            <person name="Futrell-Griggs M."/>
            <person name="Abernathy B."/>
            <person name="Du J."/>
            <person name="Tian Z."/>
            <person name="Zhu L."/>
            <person name="Gill N."/>
            <person name="Joshi T."/>
            <person name="Libault M."/>
            <person name="Sethuraman A."/>
            <person name="Zhang X."/>
            <person name="Shinozaki K."/>
            <person name="Nguyen H."/>
            <person name="Wing R."/>
            <person name="Cregan P."/>
            <person name="Specht J."/>
            <person name="Grimwood J."/>
            <person name="Rokhsar D."/>
            <person name="Stacey G."/>
            <person name="Shoemaker R."/>
            <person name="Jackson S."/>
        </authorList>
    </citation>
    <scope>NUCLEOTIDE SEQUENCE</scope>
    <source>
        <tissue evidence="2">Callus</tissue>
    </source>
</reference>
<dbReference type="SMR" id="A0A0R0L8Y3"/>